<comment type="caution">
    <text evidence="1">The sequence shown here is derived from an EMBL/GenBank/DDBJ whole genome shotgun (WGS) entry which is preliminary data.</text>
</comment>
<name>A0A1B7NYG4_9EURO</name>
<evidence type="ECO:0000313" key="1">
    <source>
        <dbReference type="EMBL" id="OAX81811.1"/>
    </source>
</evidence>
<dbReference type="AlphaFoldDB" id="A0A1B7NYG4"/>
<evidence type="ECO:0000313" key="2">
    <source>
        <dbReference type="Proteomes" id="UP000091918"/>
    </source>
</evidence>
<gene>
    <name evidence="1" type="ORF">ACJ72_03843</name>
</gene>
<keyword evidence="2" id="KW-1185">Reference proteome</keyword>
<dbReference type="Proteomes" id="UP000091918">
    <property type="component" value="Unassembled WGS sequence"/>
</dbReference>
<dbReference type="EMBL" id="LGUA01000403">
    <property type="protein sequence ID" value="OAX81811.1"/>
    <property type="molecule type" value="Genomic_DNA"/>
</dbReference>
<organism evidence="1 2">
    <name type="scientific">Emergomyces africanus</name>
    <dbReference type="NCBI Taxonomy" id="1955775"/>
    <lineage>
        <taxon>Eukaryota</taxon>
        <taxon>Fungi</taxon>
        <taxon>Dikarya</taxon>
        <taxon>Ascomycota</taxon>
        <taxon>Pezizomycotina</taxon>
        <taxon>Eurotiomycetes</taxon>
        <taxon>Eurotiomycetidae</taxon>
        <taxon>Onygenales</taxon>
        <taxon>Ajellomycetaceae</taxon>
        <taxon>Emergomyces</taxon>
    </lineage>
</organism>
<reference evidence="1 2" key="1">
    <citation type="submission" date="2015-07" db="EMBL/GenBank/DDBJ databases">
        <title>Emmonsia species relationships and genome sequence.</title>
        <authorList>
            <person name="Cuomo C.A."/>
            <person name="Schwartz I.S."/>
            <person name="Kenyon C."/>
            <person name="de Hoog G.S."/>
            <person name="Govender N.P."/>
            <person name="Botha A."/>
            <person name="Moreno L."/>
            <person name="de Vries M."/>
            <person name="Munoz J.F."/>
            <person name="Stielow J.B."/>
        </authorList>
    </citation>
    <scope>NUCLEOTIDE SEQUENCE [LARGE SCALE GENOMIC DNA]</scope>
    <source>
        <strain evidence="1 2">CBS 136260</strain>
    </source>
</reference>
<protein>
    <submittedName>
        <fullName evidence="1">Uncharacterized protein</fullName>
    </submittedName>
</protein>
<proteinExistence type="predicted"/>
<sequence>MPDGLPLNYSLNRQPLFAKPQKSIGRPRVKYETRYGVLNLNSLCLKQSFNSLTPSCFNHLITIQDVSIFRPSSFSALLTQYVSLSPGEWLVNRYHHRTPAYISVIQSLDEV</sequence>
<accession>A0A1B7NYG4</accession>